<dbReference type="AlphaFoldDB" id="A0A2T6BY91"/>
<evidence type="ECO:0000313" key="1">
    <source>
        <dbReference type="EMBL" id="PTX61051.1"/>
    </source>
</evidence>
<dbReference type="Proteomes" id="UP000244090">
    <property type="component" value="Unassembled WGS sequence"/>
</dbReference>
<dbReference type="OrthoDB" id="6647803at2"/>
<keyword evidence="2" id="KW-1185">Reference proteome</keyword>
<evidence type="ECO:0000313" key="2">
    <source>
        <dbReference type="Proteomes" id="UP000244090"/>
    </source>
</evidence>
<proteinExistence type="predicted"/>
<dbReference type="SUPFAM" id="SSF102462">
    <property type="entry name" value="Peptidyl-tRNA hydrolase II"/>
    <property type="match status" value="1"/>
</dbReference>
<dbReference type="InterPro" id="IPR023476">
    <property type="entry name" value="Pep_tRNA_hydro_II_dom_sf"/>
</dbReference>
<sequence length="106" mass="12323">MKMYILLKASVPDTFAPVIAAHASLACYKKYEDDADMQQWIQGIFKKVVCRVNDKEFENAKAETKHIILTEAALDHQEVCIAFCPREVYSKQFQFFPMWKPTMNQT</sequence>
<reference evidence="1 2" key="1">
    <citation type="submission" date="2018-04" db="EMBL/GenBank/DDBJ databases">
        <title>Genomic Encyclopedia of Archaeal and Bacterial Type Strains, Phase II (KMG-II): from individual species to whole genera.</title>
        <authorList>
            <person name="Goeker M."/>
        </authorList>
    </citation>
    <scope>NUCLEOTIDE SEQUENCE [LARGE SCALE GENOMIC DNA]</scope>
    <source>
        <strain evidence="1 2">DSM 25731</strain>
    </source>
</reference>
<gene>
    <name evidence="1" type="ORF">C8N46_105207</name>
</gene>
<name>A0A2T6BY91_9FLAO</name>
<dbReference type="Gene3D" id="3.40.1490.10">
    <property type="entry name" value="Bit1"/>
    <property type="match status" value="1"/>
</dbReference>
<dbReference type="EMBL" id="QBKT01000005">
    <property type="protein sequence ID" value="PTX61051.1"/>
    <property type="molecule type" value="Genomic_DNA"/>
</dbReference>
<keyword evidence="1" id="KW-0378">Hydrolase</keyword>
<dbReference type="GO" id="GO:0016787">
    <property type="term" value="F:hydrolase activity"/>
    <property type="evidence" value="ECO:0007669"/>
    <property type="project" value="UniProtKB-KW"/>
</dbReference>
<protein>
    <submittedName>
        <fullName evidence="1">Peptidyl-tRNA hydrolase PTH2</fullName>
    </submittedName>
</protein>
<comment type="caution">
    <text evidence="1">The sequence shown here is derived from an EMBL/GenBank/DDBJ whole genome shotgun (WGS) entry which is preliminary data.</text>
</comment>
<dbReference type="RefSeq" id="WP_108115166.1">
    <property type="nucleotide sequence ID" value="NZ_QBKT01000005.1"/>
</dbReference>
<dbReference type="PROSITE" id="PS51257">
    <property type="entry name" value="PROKAR_LIPOPROTEIN"/>
    <property type="match status" value="1"/>
</dbReference>
<accession>A0A2T6BY91</accession>
<organism evidence="1 2">
    <name type="scientific">Kordia periserrulae</name>
    <dbReference type="NCBI Taxonomy" id="701523"/>
    <lineage>
        <taxon>Bacteria</taxon>
        <taxon>Pseudomonadati</taxon>
        <taxon>Bacteroidota</taxon>
        <taxon>Flavobacteriia</taxon>
        <taxon>Flavobacteriales</taxon>
        <taxon>Flavobacteriaceae</taxon>
        <taxon>Kordia</taxon>
    </lineage>
</organism>